<evidence type="ECO:0000313" key="3">
    <source>
        <dbReference type="Proteomes" id="UP001279642"/>
    </source>
</evidence>
<dbReference type="EMBL" id="JAXCLW010000001">
    <property type="protein sequence ID" value="MDY0881436.1"/>
    <property type="molecule type" value="Genomic_DNA"/>
</dbReference>
<dbReference type="RefSeq" id="WP_320506501.1">
    <property type="nucleotide sequence ID" value="NZ_JAXCLW010000001.1"/>
</dbReference>
<organism evidence="2 3">
    <name type="scientific">Dongia soli</name>
    <dbReference type="NCBI Taxonomy" id="600628"/>
    <lineage>
        <taxon>Bacteria</taxon>
        <taxon>Pseudomonadati</taxon>
        <taxon>Pseudomonadota</taxon>
        <taxon>Alphaproteobacteria</taxon>
        <taxon>Rhodospirillales</taxon>
        <taxon>Dongiaceae</taxon>
        <taxon>Dongia</taxon>
    </lineage>
</organism>
<evidence type="ECO:0000256" key="1">
    <source>
        <dbReference type="SAM" id="MobiDB-lite"/>
    </source>
</evidence>
<comment type="caution">
    <text evidence="2">The sequence shown here is derived from an EMBL/GenBank/DDBJ whole genome shotgun (WGS) entry which is preliminary data.</text>
</comment>
<protein>
    <submittedName>
        <fullName evidence="2">Uncharacterized protein</fullName>
    </submittedName>
</protein>
<dbReference type="Proteomes" id="UP001279642">
    <property type="component" value="Unassembled WGS sequence"/>
</dbReference>
<keyword evidence="3" id="KW-1185">Reference proteome</keyword>
<sequence>MSRKKPKTKDSPLLSFDIIYEDGSRSSNRKIHSDELDYTNELASAKAALEAQDRKISELSGRPRPAIKSLMRSNA</sequence>
<reference evidence="2 3" key="1">
    <citation type="journal article" date="2016" name="Antonie Van Leeuwenhoek">
        <title>Dongia soli sp. nov., isolated from soil from Dokdo, Korea.</title>
        <authorList>
            <person name="Kim D.U."/>
            <person name="Lee H."/>
            <person name="Kim H."/>
            <person name="Kim S.G."/>
            <person name="Ka J.O."/>
        </authorList>
    </citation>
    <scope>NUCLEOTIDE SEQUENCE [LARGE SCALE GENOMIC DNA]</scope>
    <source>
        <strain evidence="2 3">D78</strain>
    </source>
</reference>
<accession>A0ABU5E6D6</accession>
<gene>
    <name evidence="2" type="ORF">SMD27_01135</name>
</gene>
<proteinExistence type="predicted"/>
<evidence type="ECO:0000313" key="2">
    <source>
        <dbReference type="EMBL" id="MDY0881436.1"/>
    </source>
</evidence>
<name>A0ABU5E6D6_9PROT</name>
<feature type="region of interest" description="Disordered" evidence="1">
    <location>
        <begin position="51"/>
        <end position="75"/>
    </location>
</feature>